<dbReference type="GO" id="GO:0000122">
    <property type="term" value="P:negative regulation of transcription by RNA polymerase II"/>
    <property type="evidence" value="ECO:0007669"/>
    <property type="project" value="UniProtKB-ARBA"/>
</dbReference>
<feature type="domain" description="C2H2-type" evidence="12">
    <location>
        <begin position="488"/>
        <end position="515"/>
    </location>
</feature>
<evidence type="ECO:0000259" key="13">
    <source>
        <dbReference type="PROSITE" id="PS51915"/>
    </source>
</evidence>
<name>W8B0F2_CERCA</name>
<dbReference type="SMART" id="SM00868">
    <property type="entry name" value="zf-AD"/>
    <property type="match status" value="1"/>
</dbReference>
<feature type="compositionally biased region" description="Basic residues" evidence="11">
    <location>
        <begin position="279"/>
        <end position="293"/>
    </location>
</feature>
<feature type="domain" description="C2H2-type" evidence="12">
    <location>
        <begin position="348"/>
        <end position="375"/>
    </location>
</feature>
<keyword evidence="3" id="KW-0677">Repeat</keyword>
<dbReference type="PROSITE" id="PS00028">
    <property type="entry name" value="ZINC_FINGER_C2H2_1"/>
    <property type="match status" value="7"/>
</dbReference>
<evidence type="ECO:0000256" key="7">
    <source>
        <dbReference type="ARBA" id="ARBA00023242"/>
    </source>
</evidence>
<dbReference type="GO" id="GO:0008270">
    <property type="term" value="F:zinc ion binding"/>
    <property type="evidence" value="ECO:0007669"/>
    <property type="project" value="UniProtKB-UniRule"/>
</dbReference>
<evidence type="ECO:0000256" key="6">
    <source>
        <dbReference type="ARBA" id="ARBA00023125"/>
    </source>
</evidence>
<reference evidence="14" key="2">
    <citation type="journal article" date="2014" name="BMC Genomics">
        <title>A genomic perspective to assessing quality of mass-reared SIT flies used in Mediterranean fruit fly (Ceratitis capitata) eradication in California.</title>
        <authorList>
            <person name="Calla B."/>
            <person name="Hall B."/>
            <person name="Hou S."/>
            <person name="Geib S.M."/>
        </authorList>
    </citation>
    <scope>NUCLEOTIDE SEQUENCE</scope>
</reference>
<evidence type="ECO:0000256" key="1">
    <source>
        <dbReference type="ARBA" id="ARBA00004123"/>
    </source>
</evidence>
<proteinExistence type="evidence at transcript level"/>
<keyword evidence="7" id="KW-0539">Nucleus</keyword>
<dbReference type="SUPFAM" id="SSF57667">
    <property type="entry name" value="beta-beta-alpha zinc fingers"/>
    <property type="match status" value="3"/>
</dbReference>
<feature type="binding site" evidence="10">
    <location>
        <position position="12"/>
    </location>
    <ligand>
        <name>Zn(2+)</name>
        <dbReference type="ChEBI" id="CHEBI:29105"/>
    </ligand>
</feature>
<feature type="compositionally biased region" description="Polar residues" evidence="11">
    <location>
        <begin position="305"/>
        <end position="314"/>
    </location>
</feature>
<gene>
    <name evidence="14" type="primary">ZN846</name>
</gene>
<dbReference type="FunFam" id="3.30.160.60:FF:001465">
    <property type="entry name" value="Zinc finger protein 560"/>
    <property type="match status" value="1"/>
</dbReference>
<feature type="binding site" evidence="10">
    <location>
        <position position="9"/>
    </location>
    <ligand>
        <name>Zn(2+)</name>
        <dbReference type="ChEBI" id="CHEBI:29105"/>
    </ligand>
</feature>
<dbReference type="PANTHER" id="PTHR24388:SF54">
    <property type="entry name" value="PROTEIN ESCARGOT"/>
    <property type="match status" value="1"/>
</dbReference>
<dbReference type="OrthoDB" id="6077919at2759"/>
<feature type="region of interest" description="Disordered" evidence="11">
    <location>
        <begin position="201"/>
        <end position="231"/>
    </location>
</feature>
<feature type="region of interest" description="Disordered" evidence="11">
    <location>
        <begin position="277"/>
        <end position="345"/>
    </location>
</feature>
<feature type="domain" description="ZAD" evidence="13">
    <location>
        <begin position="7"/>
        <end position="89"/>
    </location>
</feature>
<dbReference type="AlphaFoldDB" id="W8B0F2"/>
<keyword evidence="6" id="KW-0238">DNA-binding</keyword>
<dbReference type="PROSITE" id="PS51915">
    <property type="entry name" value="ZAD"/>
    <property type="match status" value="1"/>
</dbReference>
<evidence type="ECO:0000256" key="10">
    <source>
        <dbReference type="PROSITE-ProRule" id="PRU01263"/>
    </source>
</evidence>
<keyword evidence="2 10" id="KW-0479">Metal-binding</keyword>
<dbReference type="EMBL" id="GAMC01011980">
    <property type="protein sequence ID" value="JAB94575.1"/>
    <property type="molecule type" value="mRNA"/>
</dbReference>
<dbReference type="GO" id="GO:0000978">
    <property type="term" value="F:RNA polymerase II cis-regulatory region sequence-specific DNA binding"/>
    <property type="evidence" value="ECO:0007669"/>
    <property type="project" value="TreeGrafter"/>
</dbReference>
<feature type="binding site" evidence="10">
    <location>
        <position position="65"/>
    </location>
    <ligand>
        <name>Zn(2+)</name>
        <dbReference type="ChEBI" id="CHEBI:29105"/>
    </ligand>
</feature>
<feature type="domain" description="C2H2-type" evidence="12">
    <location>
        <begin position="376"/>
        <end position="403"/>
    </location>
</feature>
<keyword evidence="4 9" id="KW-0863">Zinc-finger</keyword>
<accession>W8B0F2</accession>
<organism evidence="14">
    <name type="scientific">Ceratitis capitata</name>
    <name type="common">Mediterranean fruit fly</name>
    <name type="synonym">Tephritis capitata</name>
    <dbReference type="NCBI Taxonomy" id="7213"/>
    <lineage>
        <taxon>Eukaryota</taxon>
        <taxon>Metazoa</taxon>
        <taxon>Ecdysozoa</taxon>
        <taxon>Arthropoda</taxon>
        <taxon>Hexapoda</taxon>
        <taxon>Insecta</taxon>
        <taxon>Pterygota</taxon>
        <taxon>Neoptera</taxon>
        <taxon>Endopterygota</taxon>
        <taxon>Diptera</taxon>
        <taxon>Brachycera</taxon>
        <taxon>Muscomorpha</taxon>
        <taxon>Tephritoidea</taxon>
        <taxon>Tephritidae</taxon>
        <taxon>Ceratitis</taxon>
        <taxon>Ceratitis</taxon>
    </lineage>
</organism>
<dbReference type="PROSITE" id="PS50157">
    <property type="entry name" value="ZINC_FINGER_C2H2_2"/>
    <property type="match status" value="7"/>
</dbReference>
<protein>
    <submittedName>
        <fullName evidence="14">Zinc finger protein 846</fullName>
    </submittedName>
</protein>
<evidence type="ECO:0000256" key="11">
    <source>
        <dbReference type="SAM" id="MobiDB-lite"/>
    </source>
</evidence>
<comment type="similarity">
    <text evidence="8">Belongs to the snail C2H2-type zinc-finger protein family.</text>
</comment>
<evidence type="ECO:0000313" key="14">
    <source>
        <dbReference type="EMBL" id="JAB94575.1"/>
    </source>
</evidence>
<dbReference type="Pfam" id="PF00096">
    <property type="entry name" value="zf-C2H2"/>
    <property type="match status" value="4"/>
</dbReference>
<evidence type="ECO:0000256" key="4">
    <source>
        <dbReference type="ARBA" id="ARBA00022771"/>
    </source>
</evidence>
<dbReference type="GO" id="GO:0000981">
    <property type="term" value="F:DNA-binding transcription factor activity, RNA polymerase II-specific"/>
    <property type="evidence" value="ECO:0007669"/>
    <property type="project" value="TreeGrafter"/>
</dbReference>
<dbReference type="FunFam" id="3.30.160.60:FF:000358">
    <property type="entry name" value="zinc finger protein 24"/>
    <property type="match status" value="1"/>
</dbReference>
<feature type="domain" description="C2H2-type" evidence="12">
    <location>
        <begin position="432"/>
        <end position="460"/>
    </location>
</feature>
<evidence type="ECO:0000256" key="2">
    <source>
        <dbReference type="ARBA" id="ARBA00022723"/>
    </source>
</evidence>
<dbReference type="SMART" id="SM00355">
    <property type="entry name" value="ZnF_C2H2"/>
    <property type="match status" value="7"/>
</dbReference>
<comment type="subcellular location">
    <subcellularLocation>
        <location evidence="1">Nucleus</location>
    </subcellularLocation>
</comment>
<dbReference type="PANTHER" id="PTHR24388">
    <property type="entry name" value="ZINC FINGER PROTEIN"/>
    <property type="match status" value="1"/>
</dbReference>
<evidence type="ECO:0000256" key="8">
    <source>
        <dbReference type="ARBA" id="ARBA00037948"/>
    </source>
</evidence>
<dbReference type="Gene3D" id="3.30.160.60">
    <property type="entry name" value="Classic Zinc Finger"/>
    <property type="match status" value="6"/>
</dbReference>
<evidence type="ECO:0000256" key="9">
    <source>
        <dbReference type="PROSITE-ProRule" id="PRU00042"/>
    </source>
</evidence>
<dbReference type="SUPFAM" id="SSF57716">
    <property type="entry name" value="Glucocorticoid receptor-like (DNA-binding domain)"/>
    <property type="match status" value="1"/>
</dbReference>
<dbReference type="FunFam" id="3.30.160.60:FF:000100">
    <property type="entry name" value="Zinc finger 45-like"/>
    <property type="match status" value="1"/>
</dbReference>
<dbReference type="InterPro" id="IPR012934">
    <property type="entry name" value="Znf_AD"/>
</dbReference>
<dbReference type="InterPro" id="IPR050527">
    <property type="entry name" value="Snail/Krueppel_Znf"/>
</dbReference>
<evidence type="ECO:0000256" key="5">
    <source>
        <dbReference type="ARBA" id="ARBA00022833"/>
    </source>
</evidence>
<feature type="binding site" evidence="10">
    <location>
        <position position="62"/>
    </location>
    <ligand>
        <name>Zn(2+)</name>
        <dbReference type="ChEBI" id="CHEBI:29105"/>
    </ligand>
</feature>
<reference evidence="14" key="1">
    <citation type="submission" date="2013-07" db="EMBL/GenBank/DDBJ databases">
        <authorList>
            <person name="Geib S."/>
        </authorList>
    </citation>
    <scope>NUCLEOTIDE SEQUENCE</scope>
</reference>
<feature type="compositionally biased region" description="Basic and acidic residues" evidence="11">
    <location>
        <begin position="294"/>
        <end position="304"/>
    </location>
</feature>
<dbReference type="InterPro" id="IPR013087">
    <property type="entry name" value="Znf_C2H2_type"/>
</dbReference>
<sequence>MSRNVQLICRVCLKKCKSRFVSLMDIFPVSMEHESITYEKAYTTCTQLDVTVGVDELSNLLCNSCSRDLQYAYEFWIKARKNYEKLYSKMLIQKHEDMARAVSPSEFELPENNSLMTYTLADADVIDACSNHVAKCIKDPLLDSESDTERKPNLQTIKEEIVIEEKRESPALSQTYSDIVFDSEDEKPLMQLFIKTNEGNKEILFDPPSNRPRSFDDDDEFKTDGHTANETATDAMFSPEAQIFPKGRFRCAICEQSYFTTVGLKAHMEVHLTKSDISKKKRVRNKQRKISKKPNKEADTRFENTDTQQVTESQKQADDETDSQQSHKQVRTFISSRKTKEPKPKRMFPCQVCGKHMISASKLRYHMVMHTGEKDYLCTMCPKAYSTIYALKHHIRTHTGERPYECKFCGDRFLRPTTLKSHQRRHTGERPYGCDICGKRFIQHSSMTTHMKLNHMDKTIKCPHCEKKYARQTDLNTHLLSHTGDKPYPCQLCSSRFVRQANLNKHMNQQHAQKPGVAGMTNLTGVNMKGAKSTTRLSEVSELKAICSDATIDEKLVVDDSTLVAKTEGDNGDKSCTSIGSQDVTALLNHQPLHMLADQAFEQLDNDDLVSWN</sequence>
<feature type="domain" description="C2H2-type" evidence="12">
    <location>
        <begin position="404"/>
        <end position="431"/>
    </location>
</feature>
<feature type="domain" description="C2H2-type" evidence="12">
    <location>
        <begin position="249"/>
        <end position="276"/>
    </location>
</feature>
<feature type="domain" description="C2H2-type" evidence="12">
    <location>
        <begin position="460"/>
        <end position="487"/>
    </location>
</feature>
<dbReference type="FunFam" id="3.30.160.60:FF:000557">
    <property type="entry name" value="zinc finger and SCAN domain-containing protein 29"/>
    <property type="match status" value="1"/>
</dbReference>
<feature type="compositionally biased region" description="Polar residues" evidence="11">
    <location>
        <begin position="323"/>
        <end position="336"/>
    </location>
</feature>
<dbReference type="InterPro" id="IPR036236">
    <property type="entry name" value="Znf_C2H2_sf"/>
</dbReference>
<evidence type="ECO:0000259" key="12">
    <source>
        <dbReference type="PROSITE" id="PS50157"/>
    </source>
</evidence>
<evidence type="ECO:0000256" key="3">
    <source>
        <dbReference type="ARBA" id="ARBA00022737"/>
    </source>
</evidence>
<dbReference type="GO" id="GO:0005634">
    <property type="term" value="C:nucleus"/>
    <property type="evidence" value="ECO:0007669"/>
    <property type="project" value="UniProtKB-SubCell"/>
</dbReference>
<keyword evidence="5 10" id="KW-0862">Zinc</keyword>